<reference evidence="1 2" key="1">
    <citation type="journal article" date="2017" name="Curr. Biol.">
        <title>The Evolution of Venom by Co-option of Single-Copy Genes.</title>
        <authorList>
            <person name="Martinson E.O."/>
            <person name="Mrinalini"/>
            <person name="Kelkar Y.D."/>
            <person name="Chang C.H."/>
            <person name="Werren J.H."/>
        </authorList>
    </citation>
    <scope>NUCLEOTIDE SEQUENCE [LARGE SCALE GENOMIC DNA]</scope>
    <source>
        <strain evidence="1 2">Alberta</strain>
        <tissue evidence="1">Whole body</tissue>
    </source>
</reference>
<sequence>MEASNYFDMIDWNTTAITPPPVLSEISSDNLRKAINSTKWDFSKFPNHTQAVKRTVKLVTEASAKFCGKTMKSRNEAPVLNIQSDFHNIVKPSTSSAEISYRCESVDKDLTEKTRFIIEEDFILQLVRLTTRVQKGKQCIGQVVTDIDDDIFEDKMLEKTEGKKETFFEMLLRNVKRKDIIRKLLICPI</sequence>
<evidence type="ECO:0000313" key="1">
    <source>
        <dbReference type="EMBL" id="OXU32199.1"/>
    </source>
</evidence>
<accession>A0A232FNV8</accession>
<dbReference type="EMBL" id="NNAY01000004">
    <property type="protein sequence ID" value="OXU32199.1"/>
    <property type="molecule type" value="Genomic_DNA"/>
</dbReference>
<gene>
    <name evidence="1" type="ORF">TSAR_007993</name>
</gene>
<keyword evidence="2" id="KW-1185">Reference proteome</keyword>
<dbReference type="PANTHER" id="PTHR46409:SF1">
    <property type="entry name" value="HTH PSQ-TYPE DOMAIN-CONTAINING PROTEIN"/>
    <property type="match status" value="1"/>
</dbReference>
<dbReference type="AlphaFoldDB" id="A0A232FNV8"/>
<dbReference type="PANTHER" id="PTHR46409">
    <property type="entry name" value="HTH PSQ-TYPE DOMAIN-CONTAINING PROTEIN"/>
    <property type="match status" value="1"/>
</dbReference>
<dbReference type="Proteomes" id="UP000215335">
    <property type="component" value="Unassembled WGS sequence"/>
</dbReference>
<protein>
    <submittedName>
        <fullName evidence="1">Uncharacterized protein</fullName>
    </submittedName>
</protein>
<name>A0A232FNV8_9HYME</name>
<evidence type="ECO:0000313" key="2">
    <source>
        <dbReference type="Proteomes" id="UP000215335"/>
    </source>
</evidence>
<comment type="caution">
    <text evidence="1">The sequence shown here is derived from an EMBL/GenBank/DDBJ whole genome shotgun (WGS) entry which is preliminary data.</text>
</comment>
<organism evidence="1 2">
    <name type="scientific">Trichomalopsis sarcophagae</name>
    <dbReference type="NCBI Taxonomy" id="543379"/>
    <lineage>
        <taxon>Eukaryota</taxon>
        <taxon>Metazoa</taxon>
        <taxon>Ecdysozoa</taxon>
        <taxon>Arthropoda</taxon>
        <taxon>Hexapoda</taxon>
        <taxon>Insecta</taxon>
        <taxon>Pterygota</taxon>
        <taxon>Neoptera</taxon>
        <taxon>Endopterygota</taxon>
        <taxon>Hymenoptera</taxon>
        <taxon>Apocrita</taxon>
        <taxon>Proctotrupomorpha</taxon>
        <taxon>Chalcidoidea</taxon>
        <taxon>Pteromalidae</taxon>
        <taxon>Pteromalinae</taxon>
        <taxon>Trichomalopsis</taxon>
    </lineage>
</organism>
<proteinExistence type="predicted"/>